<name>A0A6A6ZGV3_9PLEO</name>
<proteinExistence type="predicted"/>
<feature type="region of interest" description="Disordered" evidence="2">
    <location>
        <begin position="173"/>
        <end position="192"/>
    </location>
</feature>
<accession>A0A6A6ZGV3</accession>
<dbReference type="Proteomes" id="UP000799424">
    <property type="component" value="Unassembled WGS sequence"/>
</dbReference>
<evidence type="ECO:0000256" key="1">
    <source>
        <dbReference type="SAM" id="Coils"/>
    </source>
</evidence>
<gene>
    <name evidence="3" type="ORF">CC86DRAFT_412797</name>
</gene>
<feature type="compositionally biased region" description="Polar residues" evidence="2">
    <location>
        <begin position="182"/>
        <end position="191"/>
    </location>
</feature>
<sequence>MDHEYENNQHRLQSMLERERDIYHIQYQIRQPCQNRPNYELPSRSPQTKTGQDWSRFLRLTTDNETKYRFYQYPTTPVGQHDIAELPATALNSPTSSIATSSLEAQPTADEVDDKYIADISKTIADIEQVAEQEERNLEHDRTTLALHEQHLQAIRDQLSTLRQIREHVQEGRLSRDKGAYQNKSESTAQAAPNAKVTSFMKDYGPVPDLGASNPNEDKQVRRCKLGRPIGKELRNGGVDKYYDQWLCVKHANQSLFELNRRRI</sequence>
<dbReference type="AlphaFoldDB" id="A0A6A6ZGV3"/>
<evidence type="ECO:0000256" key="2">
    <source>
        <dbReference type="SAM" id="MobiDB-lite"/>
    </source>
</evidence>
<reference evidence="3" key="1">
    <citation type="journal article" date="2020" name="Stud. Mycol.">
        <title>101 Dothideomycetes genomes: a test case for predicting lifestyles and emergence of pathogens.</title>
        <authorList>
            <person name="Haridas S."/>
            <person name="Albert R."/>
            <person name="Binder M."/>
            <person name="Bloem J."/>
            <person name="Labutti K."/>
            <person name="Salamov A."/>
            <person name="Andreopoulos B."/>
            <person name="Baker S."/>
            <person name="Barry K."/>
            <person name="Bills G."/>
            <person name="Bluhm B."/>
            <person name="Cannon C."/>
            <person name="Castanera R."/>
            <person name="Culley D."/>
            <person name="Daum C."/>
            <person name="Ezra D."/>
            <person name="Gonzalez J."/>
            <person name="Henrissat B."/>
            <person name="Kuo A."/>
            <person name="Liang C."/>
            <person name="Lipzen A."/>
            <person name="Lutzoni F."/>
            <person name="Magnuson J."/>
            <person name="Mondo S."/>
            <person name="Nolan M."/>
            <person name="Ohm R."/>
            <person name="Pangilinan J."/>
            <person name="Park H.-J."/>
            <person name="Ramirez L."/>
            <person name="Alfaro M."/>
            <person name="Sun H."/>
            <person name="Tritt A."/>
            <person name="Yoshinaga Y."/>
            <person name="Zwiers L.-H."/>
            <person name="Turgeon B."/>
            <person name="Goodwin S."/>
            <person name="Spatafora J."/>
            <person name="Crous P."/>
            <person name="Grigoriev I."/>
        </authorList>
    </citation>
    <scope>NUCLEOTIDE SEQUENCE</scope>
    <source>
        <strain evidence="3">CBS 113818</strain>
    </source>
</reference>
<evidence type="ECO:0000313" key="4">
    <source>
        <dbReference type="Proteomes" id="UP000799424"/>
    </source>
</evidence>
<dbReference type="EMBL" id="MU006244">
    <property type="protein sequence ID" value="KAF2819485.1"/>
    <property type="molecule type" value="Genomic_DNA"/>
</dbReference>
<evidence type="ECO:0000313" key="3">
    <source>
        <dbReference type="EMBL" id="KAF2819485.1"/>
    </source>
</evidence>
<keyword evidence="1" id="KW-0175">Coiled coil</keyword>
<dbReference type="OrthoDB" id="10679137at2759"/>
<feature type="coiled-coil region" evidence="1">
    <location>
        <begin position="117"/>
        <end position="144"/>
    </location>
</feature>
<organism evidence="3 4">
    <name type="scientific">Ophiobolus disseminans</name>
    <dbReference type="NCBI Taxonomy" id="1469910"/>
    <lineage>
        <taxon>Eukaryota</taxon>
        <taxon>Fungi</taxon>
        <taxon>Dikarya</taxon>
        <taxon>Ascomycota</taxon>
        <taxon>Pezizomycotina</taxon>
        <taxon>Dothideomycetes</taxon>
        <taxon>Pleosporomycetidae</taxon>
        <taxon>Pleosporales</taxon>
        <taxon>Pleosporineae</taxon>
        <taxon>Phaeosphaeriaceae</taxon>
        <taxon>Ophiobolus</taxon>
    </lineage>
</organism>
<protein>
    <submittedName>
        <fullName evidence="3">Uncharacterized protein</fullName>
    </submittedName>
</protein>
<keyword evidence="4" id="KW-1185">Reference proteome</keyword>